<dbReference type="EMBL" id="JAYGHT010000002">
    <property type="protein sequence ID" value="MEA5517629.1"/>
    <property type="molecule type" value="Genomic_DNA"/>
</dbReference>
<proteinExistence type="predicted"/>
<organism evidence="1 2">
    <name type="scientific">Limnoraphis robusta CCNP1315</name>
    <dbReference type="NCBI Taxonomy" id="3110306"/>
    <lineage>
        <taxon>Bacteria</taxon>
        <taxon>Bacillati</taxon>
        <taxon>Cyanobacteriota</taxon>
        <taxon>Cyanophyceae</taxon>
        <taxon>Oscillatoriophycideae</taxon>
        <taxon>Oscillatoriales</taxon>
        <taxon>Sirenicapillariaceae</taxon>
        <taxon>Limnoraphis</taxon>
    </lineage>
</organism>
<dbReference type="RefSeq" id="WP_323273642.1">
    <property type="nucleotide sequence ID" value="NZ_JAYGHT010000002.1"/>
</dbReference>
<reference evidence="1 2" key="1">
    <citation type="submission" date="2023-12" db="EMBL/GenBank/DDBJ databases">
        <title>Baltic Sea Cyanobacteria.</title>
        <authorList>
            <person name="Delbaje E."/>
            <person name="Fewer D.P."/>
            <person name="Shishido T.K."/>
        </authorList>
    </citation>
    <scope>NUCLEOTIDE SEQUENCE [LARGE SCALE GENOMIC DNA]</scope>
    <source>
        <strain evidence="1 2">CCNP 1315</strain>
    </source>
</reference>
<evidence type="ECO:0000313" key="1">
    <source>
        <dbReference type="EMBL" id="MEA5517629.1"/>
    </source>
</evidence>
<keyword evidence="2" id="KW-1185">Reference proteome</keyword>
<accession>A0ABU5TRX1</accession>
<sequence>MKACEKPLQPNPFTTYRDPETGRWVVIKEQPSAQAEEKAA</sequence>
<name>A0ABU5TRX1_9CYAN</name>
<gene>
    <name evidence="1" type="ORF">VB854_01570</name>
</gene>
<comment type="caution">
    <text evidence="1">The sequence shown here is derived from an EMBL/GenBank/DDBJ whole genome shotgun (WGS) entry which is preliminary data.</text>
</comment>
<dbReference type="Proteomes" id="UP001301728">
    <property type="component" value="Unassembled WGS sequence"/>
</dbReference>
<protein>
    <submittedName>
        <fullName evidence="1">Uncharacterized protein</fullName>
    </submittedName>
</protein>
<evidence type="ECO:0000313" key="2">
    <source>
        <dbReference type="Proteomes" id="UP001301728"/>
    </source>
</evidence>